<dbReference type="PANTHER" id="PTHR42101">
    <property type="entry name" value="CHROMOSOME 16, WHOLE GENOME SHOTGUN SEQUENCE"/>
    <property type="match status" value="1"/>
</dbReference>
<feature type="region of interest" description="Disordered" evidence="1">
    <location>
        <begin position="457"/>
        <end position="486"/>
    </location>
</feature>
<feature type="transmembrane region" description="Helical" evidence="2">
    <location>
        <begin position="60"/>
        <end position="82"/>
    </location>
</feature>
<evidence type="ECO:0000313" key="3">
    <source>
        <dbReference type="EMBL" id="KAK8045911.1"/>
    </source>
</evidence>
<proteinExistence type="predicted"/>
<protein>
    <submittedName>
        <fullName evidence="3">Uncharacterized protein</fullName>
    </submittedName>
</protein>
<feature type="transmembrane region" description="Helical" evidence="2">
    <location>
        <begin position="160"/>
        <end position="187"/>
    </location>
</feature>
<evidence type="ECO:0000256" key="2">
    <source>
        <dbReference type="SAM" id="Phobius"/>
    </source>
</evidence>
<feature type="transmembrane region" description="Helical" evidence="2">
    <location>
        <begin position="361"/>
        <end position="382"/>
    </location>
</feature>
<feature type="transmembrane region" description="Helical" evidence="2">
    <location>
        <begin position="428"/>
        <end position="446"/>
    </location>
</feature>
<dbReference type="InterPro" id="IPR010640">
    <property type="entry name" value="Low_temperature_requirement_A"/>
</dbReference>
<evidence type="ECO:0000313" key="4">
    <source>
        <dbReference type="Proteomes" id="UP001446871"/>
    </source>
</evidence>
<reference evidence="3 4" key="1">
    <citation type="submission" date="2023-01" db="EMBL/GenBank/DDBJ databases">
        <title>Analysis of 21 Apiospora genomes using comparative genomics revels a genus with tremendous synthesis potential of carbohydrate active enzymes and secondary metabolites.</title>
        <authorList>
            <person name="Sorensen T."/>
        </authorList>
    </citation>
    <scope>NUCLEOTIDE SEQUENCE [LARGE SCALE GENOMIC DNA]</scope>
    <source>
        <strain evidence="3 4">CBS 83171</strain>
    </source>
</reference>
<dbReference type="Pfam" id="PF06772">
    <property type="entry name" value="LtrA"/>
    <property type="match status" value="1"/>
</dbReference>
<feature type="transmembrane region" description="Helical" evidence="2">
    <location>
        <begin position="126"/>
        <end position="148"/>
    </location>
</feature>
<keyword evidence="2" id="KW-0472">Membrane</keyword>
<sequence length="527" mass="60631">MAVRLSLVAQYCSNFWLHYQKGRSKRYPILAAAAVHFLAAMVYLGIAFRFDNNHNSRAHVVWYIGSALEAVVELALACRYEVLSFDNTKLTERMAVFTVVILGEGISGIVKTILLVDENGADWNSGIRGVFTAAVATTYFLFLLYFDWMDHHHLQGYWQLIYALFHFPFHAALLLFGAGSTLLMRWFHTYNVIKQVSNVLFDKMYVKMDDEMTHIIKGIKGTKYYYSFDTKRWFDTKSEVMEDSLRNMMLKLNAKYPVQSPKAFYTFDSALWNIGGIPDYFWNKNTTDRNYTQEGYNKAEYDWKHIRALIYSEAIISVMETFKVSSFGLKDNDGEDLKYPNSLDDQNIILLKTVIHVETTFQYTFACAGLVLLLMTFFHFLTLPKIRYWKSSEYIRIGIFVSAGLALGLLPLISTDSYREEEYYTSPWVLPTICLVVFFVFVCTHVRKPKTPLWNGLANGRGGTPPERLPYPNSSSQNLTGREGYNHGNLGITNRSPTQYISLQNFEHDSGRSEWNPPSQVERGVTI</sequence>
<comment type="caution">
    <text evidence="3">The sequence shown here is derived from an EMBL/GenBank/DDBJ whole genome shotgun (WGS) entry which is preliminary data.</text>
</comment>
<dbReference type="PANTHER" id="PTHR42101:SF1">
    <property type="entry name" value="LOW TEMPERATURE REQUIREMENT A"/>
    <property type="match status" value="1"/>
</dbReference>
<feature type="transmembrane region" description="Helical" evidence="2">
    <location>
        <begin position="94"/>
        <end position="114"/>
    </location>
</feature>
<gene>
    <name evidence="3" type="ORF">PG996_013975</name>
</gene>
<dbReference type="EMBL" id="JAQQWM010000009">
    <property type="protein sequence ID" value="KAK8045911.1"/>
    <property type="molecule type" value="Genomic_DNA"/>
</dbReference>
<name>A0ABR1TGY6_9PEZI</name>
<keyword evidence="2" id="KW-0812">Transmembrane</keyword>
<evidence type="ECO:0000256" key="1">
    <source>
        <dbReference type="SAM" id="MobiDB-lite"/>
    </source>
</evidence>
<keyword evidence="4" id="KW-1185">Reference proteome</keyword>
<feature type="transmembrane region" description="Helical" evidence="2">
    <location>
        <begin position="394"/>
        <end position="413"/>
    </location>
</feature>
<keyword evidence="2" id="KW-1133">Transmembrane helix</keyword>
<dbReference type="Proteomes" id="UP001446871">
    <property type="component" value="Unassembled WGS sequence"/>
</dbReference>
<feature type="transmembrane region" description="Helical" evidence="2">
    <location>
        <begin position="27"/>
        <end position="48"/>
    </location>
</feature>
<feature type="region of interest" description="Disordered" evidence="1">
    <location>
        <begin position="508"/>
        <end position="527"/>
    </location>
</feature>
<organism evidence="3 4">
    <name type="scientific">Apiospora saccharicola</name>
    <dbReference type="NCBI Taxonomy" id="335842"/>
    <lineage>
        <taxon>Eukaryota</taxon>
        <taxon>Fungi</taxon>
        <taxon>Dikarya</taxon>
        <taxon>Ascomycota</taxon>
        <taxon>Pezizomycotina</taxon>
        <taxon>Sordariomycetes</taxon>
        <taxon>Xylariomycetidae</taxon>
        <taxon>Amphisphaeriales</taxon>
        <taxon>Apiosporaceae</taxon>
        <taxon>Apiospora</taxon>
    </lineage>
</organism>
<accession>A0ABR1TGY6</accession>